<evidence type="ECO:0000256" key="1">
    <source>
        <dbReference type="SAM" id="MobiDB-lite"/>
    </source>
</evidence>
<accession>A0A917YC36</accession>
<organism evidence="2 3">
    <name type="scientific">Streptomyces albiflavescens</name>
    <dbReference type="NCBI Taxonomy" id="1623582"/>
    <lineage>
        <taxon>Bacteria</taxon>
        <taxon>Bacillati</taxon>
        <taxon>Actinomycetota</taxon>
        <taxon>Actinomycetes</taxon>
        <taxon>Kitasatosporales</taxon>
        <taxon>Streptomycetaceae</taxon>
        <taxon>Streptomyces</taxon>
    </lineage>
</organism>
<dbReference type="AlphaFoldDB" id="A0A917YC36"/>
<protein>
    <submittedName>
        <fullName evidence="2">Uncharacterized protein</fullName>
    </submittedName>
</protein>
<sequence>MPSTDANSGFLKRSHGARQVIGRGEGGEESLTNRADPLHLALVFGIDEKTAIRRRPRYWWARVFNCREYCCRESLQSLCVLGRRKGARSALCATRVLAVEG</sequence>
<feature type="region of interest" description="Disordered" evidence="1">
    <location>
        <begin position="1"/>
        <end position="32"/>
    </location>
</feature>
<keyword evidence="3" id="KW-1185">Reference proteome</keyword>
<comment type="caution">
    <text evidence="2">The sequence shown here is derived from an EMBL/GenBank/DDBJ whole genome shotgun (WGS) entry which is preliminary data.</text>
</comment>
<evidence type="ECO:0000313" key="3">
    <source>
        <dbReference type="Proteomes" id="UP000600365"/>
    </source>
</evidence>
<proteinExistence type="predicted"/>
<dbReference type="EMBL" id="BMMM01000014">
    <property type="protein sequence ID" value="GGN81585.1"/>
    <property type="molecule type" value="Genomic_DNA"/>
</dbReference>
<name>A0A917YC36_9ACTN</name>
<evidence type="ECO:0000313" key="2">
    <source>
        <dbReference type="EMBL" id="GGN81585.1"/>
    </source>
</evidence>
<gene>
    <name evidence="2" type="ORF">GCM10011579_068340</name>
</gene>
<dbReference type="Proteomes" id="UP000600365">
    <property type="component" value="Unassembled WGS sequence"/>
</dbReference>
<reference evidence="2 3" key="1">
    <citation type="journal article" date="2014" name="Int. J. Syst. Evol. Microbiol.">
        <title>Complete genome sequence of Corynebacterium casei LMG S-19264T (=DSM 44701T), isolated from a smear-ripened cheese.</title>
        <authorList>
            <consortium name="US DOE Joint Genome Institute (JGI-PGF)"/>
            <person name="Walter F."/>
            <person name="Albersmeier A."/>
            <person name="Kalinowski J."/>
            <person name="Ruckert C."/>
        </authorList>
    </citation>
    <scope>NUCLEOTIDE SEQUENCE [LARGE SCALE GENOMIC DNA]</scope>
    <source>
        <strain evidence="2 3">CGMCC 4.7111</strain>
    </source>
</reference>